<organism evidence="2 3">
    <name type="scientific">Novosphingobium chloroacetimidivorans</name>
    <dbReference type="NCBI Taxonomy" id="1428314"/>
    <lineage>
        <taxon>Bacteria</taxon>
        <taxon>Pseudomonadati</taxon>
        <taxon>Pseudomonadota</taxon>
        <taxon>Alphaproteobacteria</taxon>
        <taxon>Sphingomonadales</taxon>
        <taxon>Sphingomonadaceae</taxon>
        <taxon>Novosphingobium</taxon>
    </lineage>
</organism>
<keyword evidence="3" id="KW-1185">Reference proteome</keyword>
<protein>
    <recommendedName>
        <fullName evidence="4">5-bromo-4-chloroindolyl phosphate hydrolysis protein</fullName>
    </recommendedName>
</protein>
<comment type="caution">
    <text evidence="2">The sequence shown here is derived from an EMBL/GenBank/DDBJ whole genome shotgun (WGS) entry which is preliminary data.</text>
</comment>
<dbReference type="RefSeq" id="WP_184241643.1">
    <property type="nucleotide sequence ID" value="NZ_JACHLR010000001.1"/>
</dbReference>
<accession>A0A7W7K6G9</accession>
<keyword evidence="1" id="KW-0472">Membrane</keyword>
<evidence type="ECO:0008006" key="4">
    <source>
        <dbReference type="Google" id="ProtNLM"/>
    </source>
</evidence>
<dbReference type="Proteomes" id="UP000555448">
    <property type="component" value="Unassembled WGS sequence"/>
</dbReference>
<dbReference type="EMBL" id="JACHLR010000001">
    <property type="protein sequence ID" value="MBB4856771.1"/>
    <property type="molecule type" value="Genomic_DNA"/>
</dbReference>
<feature type="transmembrane region" description="Helical" evidence="1">
    <location>
        <begin position="72"/>
        <end position="91"/>
    </location>
</feature>
<evidence type="ECO:0000313" key="3">
    <source>
        <dbReference type="Proteomes" id="UP000555448"/>
    </source>
</evidence>
<dbReference type="AlphaFoldDB" id="A0A7W7K6G9"/>
<reference evidence="2 3" key="1">
    <citation type="submission" date="2020-08" db="EMBL/GenBank/DDBJ databases">
        <title>Functional genomics of gut bacteria from endangered species of beetles.</title>
        <authorList>
            <person name="Carlos-Shanley C."/>
        </authorList>
    </citation>
    <scope>NUCLEOTIDE SEQUENCE [LARGE SCALE GENOMIC DNA]</scope>
    <source>
        <strain evidence="2 3">S00245</strain>
    </source>
</reference>
<evidence type="ECO:0000256" key="1">
    <source>
        <dbReference type="SAM" id="Phobius"/>
    </source>
</evidence>
<sequence>MANANLPATRRPVPLALLKEARRQRAFRLRRARQKRWQWRMRRLRRAVAAVVAIAVATIAAGLILPGGLPDNFFLLAMLTAFVAFCLLAIYPASPKPRVEDLEQADLGELAATTELWLESRRNALPPPALDAVDMIGVRLEQLAPQLETLDPMAPASREVRKLLTEHLPGLVNSYTRIPSSLRGQEHAGSTPAAQVTEGLHVIAKEIEAMSLDLSRNDLDALAVRGRFLETKYIAAPKG</sequence>
<proteinExistence type="predicted"/>
<keyword evidence="1" id="KW-0812">Transmembrane</keyword>
<gene>
    <name evidence="2" type="ORF">HNO88_000068</name>
</gene>
<keyword evidence="1" id="KW-1133">Transmembrane helix</keyword>
<name>A0A7W7K6G9_9SPHN</name>
<evidence type="ECO:0000313" key="2">
    <source>
        <dbReference type="EMBL" id="MBB4856771.1"/>
    </source>
</evidence>